<evidence type="ECO:0000256" key="1">
    <source>
        <dbReference type="SAM" id="MobiDB-lite"/>
    </source>
</evidence>
<name>A0ABT5X6G9_9EURY</name>
<evidence type="ECO:0000313" key="2">
    <source>
        <dbReference type="EMBL" id="MDF0590298.1"/>
    </source>
</evidence>
<dbReference type="Gene3D" id="3.40.10.10">
    <property type="entry name" value="DNA Methylphosphotriester Repair Domain"/>
    <property type="match status" value="1"/>
</dbReference>
<keyword evidence="3" id="KW-1185">Reference proteome</keyword>
<comment type="caution">
    <text evidence="2">The sequence shown here is derived from an EMBL/GenBank/DDBJ whole genome shotgun (WGS) entry which is preliminary data.</text>
</comment>
<dbReference type="InterPro" id="IPR035451">
    <property type="entry name" value="Ada-like_dom_sf"/>
</dbReference>
<feature type="compositionally biased region" description="Basic and acidic residues" evidence="1">
    <location>
        <begin position="132"/>
        <end position="144"/>
    </location>
</feature>
<dbReference type="Proteomes" id="UP001220010">
    <property type="component" value="Unassembled WGS sequence"/>
</dbReference>
<dbReference type="SUPFAM" id="SSF57884">
    <property type="entry name" value="Ada DNA repair protein, N-terminal domain (N-Ada 10)"/>
    <property type="match status" value="1"/>
</dbReference>
<feature type="region of interest" description="Disordered" evidence="1">
    <location>
        <begin position="118"/>
        <end position="154"/>
    </location>
</feature>
<evidence type="ECO:0000313" key="3">
    <source>
        <dbReference type="Proteomes" id="UP001220010"/>
    </source>
</evidence>
<reference evidence="2 3" key="1">
    <citation type="submission" date="2023-03" db="EMBL/GenBank/DDBJ databases">
        <title>WGS of Methanotrichaceae archaeon Mx.</title>
        <authorList>
            <person name="Sorokin D.Y."/>
            <person name="Merkel A.Y."/>
        </authorList>
    </citation>
    <scope>NUCLEOTIDE SEQUENCE [LARGE SCALE GENOMIC DNA]</scope>
    <source>
        <strain evidence="2 3">Mx</strain>
    </source>
</reference>
<dbReference type="RefSeq" id="WP_316966046.1">
    <property type="nucleotide sequence ID" value="NZ_JARFPK010000010.1"/>
</dbReference>
<accession>A0ABT5X6G9</accession>
<sequence>MMMVLGLDLGRLKESLKALDIADLVEMAEEMDWTALSSSPGRSDLEELKRSLNEDDLMETLLLLKEMDLDALIESSKSSTVDELKRALGGVDLKKGVAALGLILMVKRGLVELGQRGEDGEAEAGLSSSSKTEVEVEREAEDGGKGGLVGSGGSDKYHRRDCRLASRISPKNKVIFSGVAEAESQGYKPCALCHP</sequence>
<gene>
    <name evidence="2" type="ORF">P0O15_03815</name>
</gene>
<organism evidence="2 3">
    <name type="scientific">Candidatus Methanocrinis natronophilus</name>
    <dbReference type="NCBI Taxonomy" id="3033396"/>
    <lineage>
        <taxon>Archaea</taxon>
        <taxon>Methanobacteriati</taxon>
        <taxon>Methanobacteriota</taxon>
        <taxon>Stenosarchaea group</taxon>
        <taxon>Methanomicrobia</taxon>
        <taxon>Methanotrichales</taxon>
        <taxon>Methanotrichaceae</taxon>
        <taxon>Methanocrinis</taxon>
    </lineage>
</organism>
<proteinExistence type="predicted"/>
<dbReference type="EMBL" id="JARFPK010000010">
    <property type="protein sequence ID" value="MDF0590298.1"/>
    <property type="molecule type" value="Genomic_DNA"/>
</dbReference>
<protein>
    <submittedName>
        <fullName evidence="2">Ada metal-binding domain-containing protein</fullName>
    </submittedName>
</protein>